<accession>A0A6C2C8T4</accession>
<evidence type="ECO:0008006" key="3">
    <source>
        <dbReference type="Google" id="ProtNLM"/>
    </source>
</evidence>
<dbReference type="InterPro" id="IPR009057">
    <property type="entry name" value="Homeodomain-like_sf"/>
</dbReference>
<dbReference type="OrthoDB" id="9800877at2"/>
<dbReference type="AlphaFoldDB" id="A0A6C2C8T4"/>
<dbReference type="InterPro" id="IPR002514">
    <property type="entry name" value="Transposase_8"/>
</dbReference>
<evidence type="ECO:0000313" key="2">
    <source>
        <dbReference type="Proteomes" id="UP000389128"/>
    </source>
</evidence>
<name>A0A6C2C8T4_9RHOO</name>
<organism evidence="1 2">
    <name type="scientific">Zoogloea oleivorans</name>
    <dbReference type="NCBI Taxonomy" id="1552750"/>
    <lineage>
        <taxon>Bacteria</taxon>
        <taxon>Pseudomonadati</taxon>
        <taxon>Pseudomonadota</taxon>
        <taxon>Betaproteobacteria</taxon>
        <taxon>Rhodocyclales</taxon>
        <taxon>Zoogloeaceae</taxon>
        <taxon>Zoogloea</taxon>
    </lineage>
</organism>
<reference evidence="1 2" key="1">
    <citation type="submission" date="2019-01" db="EMBL/GenBank/DDBJ databases">
        <title>Zoogloea oleivorans genome sequencing and assembly.</title>
        <authorList>
            <person name="Tancsics A."/>
            <person name="Farkas M."/>
            <person name="Kriszt B."/>
            <person name="Maroti G."/>
            <person name="Horvath B."/>
        </authorList>
    </citation>
    <scope>NUCLEOTIDE SEQUENCE [LARGE SCALE GENOMIC DNA]</scope>
    <source>
        <strain evidence="1 2">Buc</strain>
    </source>
</reference>
<dbReference type="Proteomes" id="UP000389128">
    <property type="component" value="Unassembled WGS sequence"/>
</dbReference>
<dbReference type="GO" id="GO:0004803">
    <property type="term" value="F:transposase activity"/>
    <property type="evidence" value="ECO:0007669"/>
    <property type="project" value="InterPro"/>
</dbReference>
<sequence length="147" mass="16694">MLSIVSTLEVDTYMNVTKPRRTRRTHTETFKRSLIEACNEPGASVAGIALANGVNANQLRRWMSFCGYLLLFEPFRLAIPIARKFRFQGRLAKKQPSRQRRNLSQFGFVSDFQWNNQADARCPVQAFAFPGGIELQIDAFSGQTFAD</sequence>
<protein>
    <recommendedName>
        <fullName evidence="3">Transposase</fullName>
    </recommendedName>
</protein>
<keyword evidence="2" id="KW-1185">Reference proteome</keyword>
<dbReference type="GO" id="GO:0003677">
    <property type="term" value="F:DNA binding"/>
    <property type="evidence" value="ECO:0007669"/>
    <property type="project" value="InterPro"/>
</dbReference>
<dbReference type="GO" id="GO:0006313">
    <property type="term" value="P:DNA transposition"/>
    <property type="evidence" value="ECO:0007669"/>
    <property type="project" value="InterPro"/>
</dbReference>
<dbReference type="Pfam" id="PF01527">
    <property type="entry name" value="HTH_Tnp_1"/>
    <property type="match status" value="1"/>
</dbReference>
<proteinExistence type="predicted"/>
<evidence type="ECO:0000313" key="1">
    <source>
        <dbReference type="EMBL" id="TYC49999.1"/>
    </source>
</evidence>
<comment type="caution">
    <text evidence="1">The sequence shown here is derived from an EMBL/GenBank/DDBJ whole genome shotgun (WGS) entry which is preliminary data.</text>
</comment>
<dbReference type="SUPFAM" id="SSF46689">
    <property type="entry name" value="Homeodomain-like"/>
    <property type="match status" value="1"/>
</dbReference>
<dbReference type="EMBL" id="SDKK01000062">
    <property type="protein sequence ID" value="TYC49999.1"/>
    <property type="molecule type" value="Genomic_DNA"/>
</dbReference>
<gene>
    <name evidence="1" type="ORF">ETQ85_25505</name>
</gene>